<keyword evidence="12" id="KW-0131">Cell cycle</keyword>
<keyword evidence="8 14" id="KW-0067">ATP-binding</keyword>
<dbReference type="KEGG" id="bsed:DN745_10575"/>
<dbReference type="Pfam" id="PF13491">
    <property type="entry name" value="FtsK_4TM"/>
    <property type="match status" value="1"/>
</dbReference>
<dbReference type="GO" id="GO:0007059">
    <property type="term" value="P:chromosome segregation"/>
    <property type="evidence" value="ECO:0007669"/>
    <property type="project" value="UniProtKB-KW"/>
</dbReference>
<dbReference type="AlphaFoldDB" id="A0A2Z4FM56"/>
<proteinExistence type="inferred from homology"/>
<evidence type="ECO:0000256" key="8">
    <source>
        <dbReference type="ARBA" id="ARBA00022840"/>
    </source>
</evidence>
<dbReference type="InterPro" id="IPR003593">
    <property type="entry name" value="AAA+_ATPase"/>
</dbReference>
<feature type="binding site" evidence="14">
    <location>
        <begin position="605"/>
        <end position="612"/>
    </location>
    <ligand>
        <name>ATP</name>
        <dbReference type="ChEBI" id="CHEBI:30616"/>
    </ligand>
</feature>
<keyword evidence="11 16" id="KW-0472">Membrane</keyword>
<dbReference type="InterPro" id="IPR050206">
    <property type="entry name" value="FtsK/SpoIIIE/SftA"/>
</dbReference>
<dbReference type="GO" id="GO:0005524">
    <property type="term" value="F:ATP binding"/>
    <property type="evidence" value="ECO:0007669"/>
    <property type="project" value="UniProtKB-UniRule"/>
</dbReference>
<dbReference type="Gene3D" id="3.30.980.40">
    <property type="match status" value="1"/>
</dbReference>
<evidence type="ECO:0000256" key="13">
    <source>
        <dbReference type="ARBA" id="ARBA00025923"/>
    </source>
</evidence>
<dbReference type="Pfam" id="PF17854">
    <property type="entry name" value="FtsK_alpha"/>
    <property type="match status" value="1"/>
</dbReference>
<dbReference type="SMART" id="SM00843">
    <property type="entry name" value="Ftsk_gamma"/>
    <property type="match status" value="1"/>
</dbReference>
<dbReference type="InterPro" id="IPR041027">
    <property type="entry name" value="FtsK_alpha"/>
</dbReference>
<gene>
    <name evidence="18" type="ORF">DN745_10575</name>
</gene>
<evidence type="ECO:0000256" key="15">
    <source>
        <dbReference type="SAM" id="MobiDB-lite"/>
    </source>
</evidence>
<dbReference type="OrthoDB" id="9807790at2"/>
<dbReference type="Gene3D" id="3.40.50.300">
    <property type="entry name" value="P-loop containing nucleotide triphosphate hydrolases"/>
    <property type="match status" value="1"/>
</dbReference>
<evidence type="ECO:0000256" key="12">
    <source>
        <dbReference type="ARBA" id="ARBA00023306"/>
    </source>
</evidence>
<evidence type="ECO:0000313" key="19">
    <source>
        <dbReference type="Proteomes" id="UP000249799"/>
    </source>
</evidence>
<dbReference type="SUPFAM" id="SSF52540">
    <property type="entry name" value="P-loop containing nucleoside triphosphate hydrolases"/>
    <property type="match status" value="1"/>
</dbReference>
<evidence type="ECO:0000256" key="16">
    <source>
        <dbReference type="SAM" id="Phobius"/>
    </source>
</evidence>
<dbReference type="InterPro" id="IPR027417">
    <property type="entry name" value="P-loop_NTPase"/>
</dbReference>
<feature type="region of interest" description="Disordered" evidence="15">
    <location>
        <begin position="1"/>
        <end position="59"/>
    </location>
</feature>
<feature type="transmembrane region" description="Helical" evidence="16">
    <location>
        <begin position="191"/>
        <end position="216"/>
    </location>
</feature>
<evidence type="ECO:0000256" key="10">
    <source>
        <dbReference type="ARBA" id="ARBA00023125"/>
    </source>
</evidence>
<keyword evidence="4" id="KW-0132">Cell division</keyword>
<keyword evidence="5 16" id="KW-0812">Transmembrane</keyword>
<feature type="region of interest" description="Disordered" evidence="15">
    <location>
        <begin position="403"/>
        <end position="439"/>
    </location>
</feature>
<feature type="compositionally biased region" description="Basic and acidic residues" evidence="15">
    <location>
        <begin position="422"/>
        <end position="434"/>
    </location>
</feature>
<dbReference type="Proteomes" id="UP000249799">
    <property type="component" value="Chromosome"/>
</dbReference>
<keyword evidence="7" id="KW-0159">Chromosome partition</keyword>
<name>A0A2Z4FM56_9DELT</name>
<evidence type="ECO:0000256" key="3">
    <source>
        <dbReference type="ARBA" id="ARBA00022475"/>
    </source>
</evidence>
<keyword evidence="9 16" id="KW-1133">Transmembrane helix</keyword>
<evidence type="ECO:0000256" key="11">
    <source>
        <dbReference type="ARBA" id="ARBA00023136"/>
    </source>
</evidence>
<keyword evidence="19" id="KW-1185">Reference proteome</keyword>
<comment type="subunit">
    <text evidence="13">Homohexamer. Forms a ring that surrounds DNA.</text>
</comment>
<dbReference type="SMART" id="SM00382">
    <property type="entry name" value="AAA"/>
    <property type="match status" value="1"/>
</dbReference>
<protein>
    <recommendedName>
        <fullName evidence="17">FtsK domain-containing protein</fullName>
    </recommendedName>
</protein>
<dbReference type="PANTHER" id="PTHR22683:SF41">
    <property type="entry name" value="DNA TRANSLOCASE FTSK"/>
    <property type="match status" value="1"/>
</dbReference>
<dbReference type="Gene3D" id="1.10.10.10">
    <property type="entry name" value="Winged helix-like DNA-binding domain superfamily/Winged helix DNA-binding domain"/>
    <property type="match status" value="1"/>
</dbReference>
<dbReference type="Pfam" id="PF09397">
    <property type="entry name" value="FtsK_gamma"/>
    <property type="match status" value="1"/>
</dbReference>
<evidence type="ECO:0000256" key="4">
    <source>
        <dbReference type="ARBA" id="ARBA00022618"/>
    </source>
</evidence>
<dbReference type="InterPro" id="IPR018541">
    <property type="entry name" value="Ftsk_gamma"/>
</dbReference>
<dbReference type="PROSITE" id="PS50901">
    <property type="entry name" value="FTSK"/>
    <property type="match status" value="1"/>
</dbReference>
<evidence type="ECO:0000313" key="18">
    <source>
        <dbReference type="EMBL" id="AWV89758.1"/>
    </source>
</evidence>
<dbReference type="InterPro" id="IPR025199">
    <property type="entry name" value="FtsK_4TM"/>
</dbReference>
<feature type="compositionally biased region" description="Low complexity" evidence="15">
    <location>
        <begin position="11"/>
        <end position="30"/>
    </location>
</feature>
<comment type="subcellular location">
    <subcellularLocation>
        <location evidence="1">Cell membrane</location>
        <topology evidence="1">Multi-pass membrane protein</topology>
    </subcellularLocation>
</comment>
<organism evidence="18 19">
    <name type="scientific">Bradymonas sediminis</name>
    <dbReference type="NCBI Taxonomy" id="1548548"/>
    <lineage>
        <taxon>Bacteria</taxon>
        <taxon>Deltaproteobacteria</taxon>
        <taxon>Bradymonadales</taxon>
        <taxon>Bradymonadaceae</taxon>
        <taxon>Bradymonas</taxon>
    </lineage>
</organism>
<dbReference type="InterPro" id="IPR002543">
    <property type="entry name" value="FtsK_dom"/>
</dbReference>
<evidence type="ECO:0000256" key="6">
    <source>
        <dbReference type="ARBA" id="ARBA00022741"/>
    </source>
</evidence>
<feature type="compositionally biased region" description="Basic residues" evidence="15">
    <location>
        <begin position="35"/>
        <end position="52"/>
    </location>
</feature>
<keyword evidence="6 14" id="KW-0547">Nucleotide-binding</keyword>
<feature type="transmembrane region" description="Helical" evidence="16">
    <location>
        <begin position="116"/>
        <end position="140"/>
    </location>
</feature>
<feature type="domain" description="FtsK" evidence="17">
    <location>
        <begin position="588"/>
        <end position="807"/>
    </location>
</feature>
<dbReference type="EMBL" id="CP030032">
    <property type="protein sequence ID" value="AWV89758.1"/>
    <property type="molecule type" value="Genomic_DNA"/>
</dbReference>
<feature type="transmembrane region" description="Helical" evidence="16">
    <location>
        <begin position="152"/>
        <end position="171"/>
    </location>
</feature>
<evidence type="ECO:0000256" key="5">
    <source>
        <dbReference type="ARBA" id="ARBA00022692"/>
    </source>
</evidence>
<evidence type="ECO:0000256" key="2">
    <source>
        <dbReference type="ARBA" id="ARBA00006474"/>
    </source>
</evidence>
<feature type="region of interest" description="Disordered" evidence="15">
    <location>
        <begin position="315"/>
        <end position="338"/>
    </location>
</feature>
<accession>A0A2Z4FM56</accession>
<evidence type="ECO:0000256" key="7">
    <source>
        <dbReference type="ARBA" id="ARBA00022829"/>
    </source>
</evidence>
<dbReference type="GO" id="GO:0051301">
    <property type="term" value="P:cell division"/>
    <property type="evidence" value="ECO:0007669"/>
    <property type="project" value="UniProtKB-KW"/>
</dbReference>
<evidence type="ECO:0000256" key="14">
    <source>
        <dbReference type="PROSITE-ProRule" id="PRU00289"/>
    </source>
</evidence>
<feature type="transmembrane region" description="Helical" evidence="16">
    <location>
        <begin position="72"/>
        <end position="91"/>
    </location>
</feature>
<sequence>MPQTFGFWGQTATESATTEKSTMASETTADAAKKTIAKKSSTKKKSSKKKSSSKKDATPAYSSKSMALGREVGGLILIALALVILLSVLSFDPADIRGAGPPSNLIGPVGVHLGDLLLYLVGVGVFFFDALLWYLGFMLIVGRLIEWKWSEIAGQLLFVLAGAMLCHLAFVEHTLFGHMPGGLVGELTAEISRGLVGTVGASILGISTLLLSLMLATDMSLGALVRKITAKIHHFSAWVQHKRTVRKLYKERLAEARAELMALQGLDADDPARIAAELSLKPLIEQGYDYDPEKEVQEKLTGTITSLLRSELDLEEEEKASKKKKSKKKSKSKSDDKVDEAAITVVADAADAAAADSGEWEMGEPLATEPEIVIRHVEDDESPAEAAKPAPAGDSKVIDMGKEKQASGPVNADFGPQIVESESQKRSREKKEMLSADDGDGILFKPKKKGKYELPPITFLDFDDGDAVEIDTDALRQMAAQIEQTLADFKVEGSVVEICPGPVITMFEFSPAPGVKISKIAGLSDDLAMGLAALSVRIVAPIPGKGVVGIEVPNPTREMVWLKEIIADDVFQNQEMQLPMALGKGTEGEPVVADLAKMPHLLVAGATGSGKSVAVNTMIVSLLYTNSPEDVRMIMVDPKMLEFNIYENIPHLLLPVVTDPNQATIALNWTVNEMERRYQKLADLGVRNLKGYNKKVERLTKQAELDALDGKEESAAMRELDIQDDGSPRHQRMPFLVVVIDEFADLMMTASKDVEQAVARLAQKARAAGIHMILATQRPSTDVITGLIKANFPTRIALRVTSKTDSRVILDSNGAESLLGNGDMLFVPPGTSYLKRVHGAYVSETEIHQIADFLRSQGTAEYDESILATDDEDDEGGNPEDEWEKDEYYNDAVRIVVESQKASISMIQRKLRVGYNRSARMVERMASEGIVGESDGCRPRDVLVNEIPPHCR</sequence>
<keyword evidence="10" id="KW-0238">DNA-binding</keyword>
<keyword evidence="3" id="KW-1003">Cell membrane</keyword>
<evidence type="ECO:0000256" key="1">
    <source>
        <dbReference type="ARBA" id="ARBA00004651"/>
    </source>
</evidence>
<dbReference type="SUPFAM" id="SSF46785">
    <property type="entry name" value="Winged helix' DNA-binding domain"/>
    <property type="match status" value="1"/>
</dbReference>
<dbReference type="PANTHER" id="PTHR22683">
    <property type="entry name" value="SPORULATION PROTEIN RELATED"/>
    <property type="match status" value="1"/>
</dbReference>
<dbReference type="GO" id="GO:0003677">
    <property type="term" value="F:DNA binding"/>
    <property type="evidence" value="ECO:0007669"/>
    <property type="project" value="UniProtKB-KW"/>
</dbReference>
<reference evidence="18 19" key="1">
    <citation type="submission" date="2018-06" db="EMBL/GenBank/DDBJ databases">
        <title>Lujinxingia sediminis gen. nov. sp. nov., a new facultative anaerobic member of the class Deltaproteobacteria, and proposal of Lujinxingaceae fam. nov.</title>
        <authorList>
            <person name="Guo L.-Y."/>
            <person name="Li C.-M."/>
            <person name="Wang S."/>
            <person name="Du Z.-J."/>
        </authorList>
    </citation>
    <scope>NUCLEOTIDE SEQUENCE [LARGE SCALE GENOMIC DNA]</scope>
    <source>
        <strain evidence="18 19">FA350</strain>
    </source>
</reference>
<dbReference type="InterPro" id="IPR036388">
    <property type="entry name" value="WH-like_DNA-bd_sf"/>
</dbReference>
<dbReference type="InterPro" id="IPR036390">
    <property type="entry name" value="WH_DNA-bd_sf"/>
</dbReference>
<dbReference type="CDD" id="cd01127">
    <property type="entry name" value="TrwB_TraG_TraD_VirD4"/>
    <property type="match status" value="1"/>
</dbReference>
<dbReference type="Pfam" id="PF01580">
    <property type="entry name" value="FtsK_SpoIIIE"/>
    <property type="match status" value="1"/>
</dbReference>
<evidence type="ECO:0000259" key="17">
    <source>
        <dbReference type="PROSITE" id="PS50901"/>
    </source>
</evidence>
<dbReference type="GO" id="GO:0005886">
    <property type="term" value="C:plasma membrane"/>
    <property type="evidence" value="ECO:0007669"/>
    <property type="project" value="UniProtKB-SubCell"/>
</dbReference>
<evidence type="ECO:0000256" key="9">
    <source>
        <dbReference type="ARBA" id="ARBA00022989"/>
    </source>
</evidence>
<comment type="similarity">
    <text evidence="2">Belongs to the FtsK/SpoIIIE/SftA family.</text>
</comment>
<feature type="compositionally biased region" description="Basic residues" evidence="15">
    <location>
        <begin position="321"/>
        <end position="331"/>
    </location>
</feature>